<dbReference type="SUPFAM" id="SSF49265">
    <property type="entry name" value="Fibronectin type III"/>
    <property type="match status" value="6"/>
</dbReference>
<feature type="domain" description="Fibronectin type-III" evidence="4">
    <location>
        <begin position="1837"/>
        <end position="1932"/>
    </location>
</feature>
<evidence type="ECO:0000259" key="4">
    <source>
        <dbReference type="PROSITE" id="PS50853"/>
    </source>
</evidence>
<dbReference type="InterPro" id="IPR003961">
    <property type="entry name" value="FN3_dom"/>
</dbReference>
<dbReference type="InterPro" id="IPR050991">
    <property type="entry name" value="ECM_Regulatory_Proteins"/>
</dbReference>
<dbReference type="PANTHER" id="PTHR46708">
    <property type="entry name" value="TENASCIN"/>
    <property type="match status" value="1"/>
</dbReference>
<feature type="transmembrane region" description="Helical" evidence="3">
    <location>
        <begin position="911"/>
        <end position="931"/>
    </location>
</feature>
<dbReference type="VEuPathDB" id="VectorBase:CSON004107"/>
<dbReference type="InterPro" id="IPR036116">
    <property type="entry name" value="FN3_sf"/>
</dbReference>
<evidence type="ECO:0000313" key="5">
    <source>
        <dbReference type="EMBL" id="SSX12355.1"/>
    </source>
</evidence>
<feature type="domain" description="Fibronectin type-III" evidence="4">
    <location>
        <begin position="267"/>
        <end position="371"/>
    </location>
</feature>
<reference evidence="5" key="1">
    <citation type="submission" date="2018-04" db="EMBL/GenBank/DDBJ databases">
        <authorList>
            <person name="Go L.Y."/>
            <person name="Mitchell J.A."/>
        </authorList>
    </citation>
    <scope>NUCLEOTIDE SEQUENCE</scope>
    <source>
        <tissue evidence="5">Whole organism</tissue>
    </source>
</reference>
<evidence type="ECO:0000256" key="2">
    <source>
        <dbReference type="SAM" id="MobiDB-lite"/>
    </source>
</evidence>
<dbReference type="CDD" id="cd00063">
    <property type="entry name" value="FN3"/>
    <property type="match status" value="4"/>
</dbReference>
<proteinExistence type="predicted"/>
<dbReference type="EMBL" id="UFQS01001786">
    <property type="protein sequence ID" value="SSX12355.1"/>
    <property type="molecule type" value="Genomic_DNA"/>
</dbReference>
<feature type="transmembrane region" description="Helical" evidence="3">
    <location>
        <begin position="37"/>
        <end position="56"/>
    </location>
</feature>
<feature type="domain" description="Fibronectin type-III" evidence="4">
    <location>
        <begin position="671"/>
        <end position="779"/>
    </location>
</feature>
<dbReference type="PANTHER" id="PTHR46708:SF11">
    <property type="entry name" value="RECEPTOR-TYPE TYROSINE-PROTEIN PHOSPHATASE ETA-LIKE"/>
    <property type="match status" value="1"/>
</dbReference>
<organism evidence="6">
    <name type="scientific">Culicoides sonorensis</name>
    <name type="common">Biting midge</name>
    <dbReference type="NCBI Taxonomy" id="179676"/>
    <lineage>
        <taxon>Eukaryota</taxon>
        <taxon>Metazoa</taxon>
        <taxon>Ecdysozoa</taxon>
        <taxon>Arthropoda</taxon>
        <taxon>Hexapoda</taxon>
        <taxon>Insecta</taxon>
        <taxon>Pterygota</taxon>
        <taxon>Neoptera</taxon>
        <taxon>Endopterygota</taxon>
        <taxon>Diptera</taxon>
        <taxon>Nematocera</taxon>
        <taxon>Chironomoidea</taxon>
        <taxon>Ceratopogonidae</taxon>
        <taxon>Ceratopogoninae</taxon>
        <taxon>Culicoides</taxon>
        <taxon>Monoculicoides</taxon>
    </lineage>
</organism>
<feature type="compositionally biased region" description="Polar residues" evidence="2">
    <location>
        <begin position="2247"/>
        <end position="2264"/>
    </location>
</feature>
<feature type="transmembrane region" description="Helical" evidence="3">
    <location>
        <begin position="2124"/>
        <end position="2145"/>
    </location>
</feature>
<evidence type="ECO:0000256" key="1">
    <source>
        <dbReference type="ARBA" id="ARBA00022737"/>
    </source>
</evidence>
<dbReference type="EMBL" id="UFQT01001786">
    <property type="protein sequence ID" value="SSX31806.1"/>
    <property type="molecule type" value="Genomic_DNA"/>
</dbReference>
<protein>
    <submittedName>
        <fullName evidence="6">CSON004107 protein</fullName>
    </submittedName>
</protein>
<dbReference type="Gene3D" id="2.60.40.10">
    <property type="entry name" value="Immunoglobulins"/>
    <property type="match status" value="8"/>
</dbReference>
<evidence type="ECO:0000256" key="3">
    <source>
        <dbReference type="SAM" id="Phobius"/>
    </source>
</evidence>
<feature type="domain" description="Fibronectin type-III" evidence="4">
    <location>
        <begin position="1733"/>
        <end position="1833"/>
    </location>
</feature>
<keyword evidence="1" id="KW-0677">Repeat</keyword>
<keyword evidence="3" id="KW-1133">Transmembrane helix</keyword>
<dbReference type="Pfam" id="PF00041">
    <property type="entry name" value="fn3"/>
    <property type="match status" value="3"/>
</dbReference>
<keyword evidence="3" id="KW-0472">Membrane</keyword>
<feature type="transmembrane region" description="Helical" evidence="3">
    <location>
        <begin position="1191"/>
        <end position="1207"/>
    </location>
</feature>
<evidence type="ECO:0000313" key="6">
    <source>
        <dbReference type="EMBL" id="SSX31806.1"/>
    </source>
</evidence>
<reference evidence="6" key="2">
    <citation type="submission" date="2018-07" db="EMBL/GenBank/DDBJ databases">
        <authorList>
            <person name="Quirk P.G."/>
            <person name="Krulwich T.A."/>
        </authorList>
    </citation>
    <scope>NUCLEOTIDE SEQUENCE</scope>
</reference>
<dbReference type="PROSITE" id="PS50853">
    <property type="entry name" value="FN3"/>
    <property type="match status" value="4"/>
</dbReference>
<feature type="compositionally biased region" description="Basic and acidic residues" evidence="2">
    <location>
        <begin position="2220"/>
        <end position="2231"/>
    </location>
</feature>
<feature type="region of interest" description="Disordered" evidence="2">
    <location>
        <begin position="2207"/>
        <end position="2264"/>
    </location>
</feature>
<gene>
    <name evidence="6" type="primary">CSON004107</name>
</gene>
<dbReference type="SMART" id="SM00060">
    <property type="entry name" value="FN3"/>
    <property type="match status" value="9"/>
</dbReference>
<sequence>MISIQRDKIRENYDSFMGIDEIYEFFRLSHQTMLKSSFLFLISLCLVGQICGFGHVDPETIYAFENEVDAKIECTFNLSQGDGHNSSSLYFNQTCDNSNEWTIYDTSSSNVEILSANKIRFSLPYKQYSKCKYVCILKNVSHVAFTQVFIGKKLGNVINFKCRSIDWKNMTCEFTEMDNNLPMSYQLIYRLDHELSNTIYQCPLKNDSKRGRYCNVYPNPQHTNEYYKPDDYFFFSLNSTFAERTGLKGNNVEPFKIDHLANVIPLRPSNFRPNQVGTNNVTVKYDLPSHYDNTRMRFDYEISIKSEYFETWKVIDLNLTGIEPKIRELVIPLDHPFTDYDIRMRIKSSKANNTDEMWSSYVMTRTKTLSKVPDRPPTSTFGAFYIHDDDNLTIYWQQLKKYEENGANFQYVIKEIHGNMTAKNQKRISAEFSHLKLDAKPYEFKIWSTNSNGSSQSALSIYVPQKRNLLNVKISLIQTYNDNNYNLTWTTSGPDTHAIEKFIIFSCESRSGNPNTCDDQLEFQYIDGNKNSLVFPAEPKLIFAIAAYDDGNRTTGMIWNECRSNLPDYIGKLLHAEIDQTESDRLGVKWRVDCPDKSIVVKFNITICPGVALNEIECKTHFVNGNSRTFLIEGLKPFTLYKILLSMISTTGKRGVAFEVHEKTLETAPSAVRNLSYTNLTSVSVQLEWTEPKHINGIIRHQRIYYYSYEPDDDSKDSIFNETRYIKHRHEKNVENNTTTFLLDDLKSFTNYDVYVVPCTVECSKDNDSSILKFKTPIGSPSAVALPKVDQKTISWSKPTHVGGNLTFYELKIESKINGGESKSDVYRVKSLRCKMEKLCEKEANEYKILVRAVNVIASDLNWIQNYDQVSNETEKCETDDELFDLTEYELIPGEWSESPYSCYFHNSFHIIYKIFFSLIIMIILSVAFYFSYSKFIEMKKIEIDFPDSLKDVYDPKNRDSLFKALFSRKKPDERPNDGIMYEFSPKIPEKVPNNNEIYHNLMQPDDEMTENREVNETLEPLLDLRATNIKLLPIYEETVNEEPPYLSPDYMETSQNTATSYIQMEALENKSQQNNESGYVPFKRGIKTNNYVGNVLEIQPNARHSIKDMLEKASQLQKEELGQQTAFETSFQHKEPPNRPVFSGNFKFNFIEMKLRPFQIGIMFLIRPSRIHRKIKYEKKSNKKIRRSTLAAKNVFTVIFTALLFLNQGSCFGGNGVVFPERVVKLVNSSVDVICTIDLAQTAGRDSSHLSFEGQGKTKIPQNQISILNSTSIKWHLSRATENDTKRYQCLLDGEGVGVTNLYIGYKPTNVTDFKCRSDNWQNMTCKFTKPYNPIPTEYQLTYITNIAIHYKYNCSLASYEGAVLECSIPYTSYRSTHELWTFFLTIRNELGVVDQIFPINNFAVIVPAPPENISFTGVTSFSVKIHWKLSYKLELLHKNHAVNFVHDVRILSEFDNTNNNDTKWEIINPSRIKKETRGDQSLWYYIELHELPYANSWYDVRIRVRTDKAEDIDEMYSEVSGLGFRTEPRRPDRPPRIDQGAFFINDDNDVYIFWEELSKHERNGPNASYAITAVRENGKSVKRTPIEITNTMAKFSKIDLFSSYEFVVKSKNSLGTSDDESVIRIPKYQERLRTPVNLKKLSQDGIYSLSWQSPDKSKRHSYTVFWCKPKNSLPNACEGNFHFQRVNHTTHNFSLIQNGSINFAVSTNSETSSSGMIWAMCTAAQSSDIGKIKTIWITQIDSSRMELQWKLDCMFDSIVKGYVIKYCPIKDPKTLECKENSLKDIKIEHQANNYTITQLKPYTTYKIVISMFSATRHGPDSDPLQNTTLEAKPTPPLEFKAYDVRNTSMKLEWKRPKYSNGVLMYYSIFYNGNRIDVYNVTNDTTKEPYEKMTYLLQNLTSFTNYELLIKACNQFCSENSNKDNKTTEIGVPGSMTQPSSTKIANDSDQIQISWSPPKIKSGHINYYELKTVWKSHGNKIVRETTVRIGAKHLSCRRVSPCLADVDTIEYYVRPVNVIRSPHAADESFGTTQVTQKYHDTTHNNRIDTDISGQTGGFFNAFVSSTVATKHPLRHHHQNCEENDPELLRWIALDNYSEHLPGEWSKASITSCMLYGSIDAKSIVTIICSIFLMGTVFGVGFKFYKKIKDMKNIVIILPPGLEDITKEIRPENLENGGMKGKLNKPDIIMDKINLYADEEEDRLLRKRADTDSSGQSQSDESHSNTESHEDAVEDNTYDVQGLIDDGSQSSNHSMSMDNDFEPTQQTYNNQEAATPTQLPQNLQSYPPIMSSGYVKPNTMLRPNASGYVQHTAMPSARPTPPTTTNGYVPYNQPGRPVMNAIPPENTTDLNNIKVSMKTPIVVTSTENNGISGYVTHKQLSDFGHRMQ</sequence>
<accession>A0A336MNC3</accession>
<name>A0A336MNC3_CULSO</name>
<dbReference type="InterPro" id="IPR013783">
    <property type="entry name" value="Ig-like_fold"/>
</dbReference>
<keyword evidence="3" id="KW-0812">Transmembrane</keyword>